<gene>
    <name evidence="5" type="ORF">SODALDRAFT_218731</name>
</gene>
<feature type="compositionally biased region" description="Low complexity" evidence="3">
    <location>
        <begin position="693"/>
        <end position="705"/>
    </location>
</feature>
<feature type="compositionally biased region" description="Pro residues" evidence="3">
    <location>
        <begin position="305"/>
        <end position="321"/>
    </location>
</feature>
<name>A0A3N2PPL2_SODAK</name>
<feature type="compositionally biased region" description="Pro residues" evidence="3">
    <location>
        <begin position="379"/>
        <end position="393"/>
    </location>
</feature>
<dbReference type="GeneID" id="39575798"/>
<evidence type="ECO:0000313" key="5">
    <source>
        <dbReference type="EMBL" id="ROT36394.1"/>
    </source>
</evidence>
<dbReference type="InterPro" id="IPR036427">
    <property type="entry name" value="Bromodomain-like_sf"/>
</dbReference>
<feature type="compositionally biased region" description="Pro residues" evidence="3">
    <location>
        <begin position="590"/>
        <end position="601"/>
    </location>
</feature>
<feature type="compositionally biased region" description="Pro residues" evidence="3">
    <location>
        <begin position="476"/>
        <end position="496"/>
    </location>
</feature>
<dbReference type="GO" id="GO:0035267">
    <property type="term" value="C:NuA4 histone acetyltransferase complex"/>
    <property type="evidence" value="ECO:0007669"/>
    <property type="project" value="TreeGrafter"/>
</dbReference>
<feature type="compositionally biased region" description="Low complexity" evidence="3">
    <location>
        <begin position="517"/>
        <end position="528"/>
    </location>
</feature>
<keyword evidence="6" id="KW-1185">Reference proteome</keyword>
<evidence type="ECO:0000256" key="1">
    <source>
        <dbReference type="ARBA" id="ARBA00023117"/>
    </source>
</evidence>
<dbReference type="Gene3D" id="1.20.920.10">
    <property type="entry name" value="Bromodomain-like"/>
    <property type="match status" value="1"/>
</dbReference>
<feature type="compositionally biased region" description="Low complexity" evidence="3">
    <location>
        <begin position="545"/>
        <end position="572"/>
    </location>
</feature>
<dbReference type="RefSeq" id="XP_028464200.1">
    <property type="nucleotide sequence ID" value="XM_028607320.1"/>
</dbReference>
<dbReference type="InterPro" id="IPR001487">
    <property type="entry name" value="Bromodomain"/>
</dbReference>
<feature type="compositionally biased region" description="Low complexity" evidence="3">
    <location>
        <begin position="662"/>
        <end position="684"/>
    </location>
</feature>
<feature type="compositionally biased region" description="Low complexity" evidence="3">
    <location>
        <begin position="224"/>
        <end position="240"/>
    </location>
</feature>
<dbReference type="STRING" id="1314773.A0A3N2PPL2"/>
<evidence type="ECO:0000259" key="4">
    <source>
        <dbReference type="PROSITE" id="PS50014"/>
    </source>
</evidence>
<sequence length="1179" mass="124740">MNFDAYLPVESYLLFRVVATHGVDTAGFTAASRELTNNDHVKSEPTYDPTRLTPDALRELFIYHIREEYADLTCPAGRPPPPQLPPIPHRELILDNFHKIIALVDRLWERYRSGILASIHQDERKYFDLQAEIEQLEKDERQALEPKAEAELVKQRAGPDAAKEKQVPLQDGIPSTETEPGRPPAQPPVQASTQPPAQPQPQPPSQGRPTPSRIQTPAPPQLPAQPQTAPSHAAVTTPLSTPSPVPTTAPPVAPSPAERPTHSPVPTPVPAATSTPGKPSPKPAQQTIPEALPVVSSAASFQPPSTAPPTQVPQAVPPPARPQHLPLKPTAAANGSASSPVLQPPVGAGQPPSRGLQSASPVPLPAVSPRPDASGKPRTPGPSAPAGPPPSAPTPTTLKWEKPYQPPAPSNAQAQVAARAAMATTHPASSAPATPQPQQPSQWYPQSTGQQPAQPHLQPHLQPQPQQQQQQQSQQQPPPLQPQSQIRPPPPPPPPQAQGQRPPSQPQQPVLAPPQAPSQLAAPGQAAPTKSAPDPGAIQPPQVRPASTTPVPRPVVPTAKVPAPQAQAQTPHVPTPTPSAQPRPIAAAPSPAPLTPTPAAAPPRQAALPQSQQKRPQQPILAPQYAQQQFTPSPLATQTQQPLAHPQRPDASRRPSSPYVNQLPRPALPPRLASQLASSSSPSQNTHTISGHAAPQTPASAPTPSFVLTGSGTRWAPNSTPSTPRPLAQGADVPSPAFESLSPVQVPAKLPAPSQTQPRSQVSTKMEAPQQKETKPSARRGRPPRSAQRDGVTSETPSRMPASMRRRSVASPLDELSMDDHHLTPHIKDEVVTPRRSEETGDTTADESMPSRRSTRPLATPSAGGMQSRMSQKRKRQSSSAELLPPAPPYTRQPQPSKLQPASRPTHVLWTRQFGRISSSALDQISSHRCANQFANPIRERDAPGYKSLILQPQDIKSIRAAMTHGNRAATEAAKNLEGGDPGTPTVWLPVSDELLPPRSIINSEQLERELVHMFSNAIMYNLDPYRGVGNSFLKSEAASAGQGQGQGQQPSTYRVDEDAVVRDSRIMFVEVERLLGDLRNAERDRSGLPPSANGSASGGGHGNGNGNGSAGSSVGVGVGVGVGAGVGANLRATAAAATTPTPRRPSTPAGQVVDDDVDELAGDGEGSVLKRRRIGTRA</sequence>
<feature type="compositionally biased region" description="Acidic residues" evidence="3">
    <location>
        <begin position="1154"/>
        <end position="1163"/>
    </location>
</feature>
<feature type="compositionally biased region" description="Low complexity" evidence="3">
    <location>
        <begin position="207"/>
        <end position="216"/>
    </location>
</feature>
<feature type="compositionally biased region" description="Gly residues" evidence="3">
    <location>
        <begin position="1097"/>
        <end position="1111"/>
    </location>
</feature>
<protein>
    <recommendedName>
        <fullName evidence="4">Bromo domain-containing protein</fullName>
    </recommendedName>
</protein>
<dbReference type="Proteomes" id="UP000272025">
    <property type="component" value="Unassembled WGS sequence"/>
</dbReference>
<feature type="compositionally biased region" description="Low complexity" evidence="3">
    <location>
        <begin position="439"/>
        <end position="475"/>
    </location>
</feature>
<evidence type="ECO:0000256" key="2">
    <source>
        <dbReference type="PROSITE-ProRule" id="PRU00035"/>
    </source>
</evidence>
<feature type="compositionally biased region" description="Low complexity" evidence="3">
    <location>
        <begin position="1135"/>
        <end position="1150"/>
    </location>
</feature>
<accession>A0A3N2PPL2</accession>
<evidence type="ECO:0000256" key="3">
    <source>
        <dbReference type="SAM" id="MobiDB-lite"/>
    </source>
</evidence>
<feature type="region of interest" description="Disordered" evidence="3">
    <location>
        <begin position="1135"/>
        <end position="1179"/>
    </location>
</feature>
<feature type="compositionally biased region" description="Low complexity" evidence="3">
    <location>
        <begin position="410"/>
        <end position="433"/>
    </location>
</feature>
<organism evidence="5 6">
    <name type="scientific">Sodiomyces alkalinus (strain CBS 110278 / VKM F-3762 / F11)</name>
    <name type="common">Alkaliphilic filamentous fungus</name>
    <dbReference type="NCBI Taxonomy" id="1314773"/>
    <lineage>
        <taxon>Eukaryota</taxon>
        <taxon>Fungi</taxon>
        <taxon>Dikarya</taxon>
        <taxon>Ascomycota</taxon>
        <taxon>Pezizomycotina</taxon>
        <taxon>Sordariomycetes</taxon>
        <taxon>Hypocreomycetidae</taxon>
        <taxon>Glomerellales</taxon>
        <taxon>Plectosphaerellaceae</taxon>
        <taxon>Sodiomyces</taxon>
    </lineage>
</organism>
<feature type="compositionally biased region" description="Basic residues" evidence="3">
    <location>
        <begin position="1170"/>
        <end position="1179"/>
    </location>
</feature>
<feature type="compositionally biased region" description="Polar residues" evidence="3">
    <location>
        <begin position="753"/>
        <end position="764"/>
    </location>
</feature>
<feature type="compositionally biased region" description="Low complexity" evidence="3">
    <location>
        <begin position="602"/>
        <end position="613"/>
    </location>
</feature>
<dbReference type="PROSITE" id="PS50014">
    <property type="entry name" value="BROMODOMAIN_2"/>
    <property type="match status" value="1"/>
</dbReference>
<feature type="compositionally biased region" description="Polar residues" evidence="3">
    <location>
        <begin position="706"/>
        <end position="722"/>
    </location>
</feature>
<feature type="domain" description="Bromo" evidence="4">
    <location>
        <begin position="926"/>
        <end position="1022"/>
    </location>
</feature>
<dbReference type="GO" id="GO:0006325">
    <property type="term" value="P:chromatin organization"/>
    <property type="evidence" value="ECO:0007669"/>
    <property type="project" value="UniProtKB-ARBA"/>
</dbReference>
<feature type="region of interest" description="Disordered" evidence="3">
    <location>
        <begin position="149"/>
        <end position="904"/>
    </location>
</feature>
<dbReference type="EMBL" id="ML119059">
    <property type="protein sequence ID" value="ROT36394.1"/>
    <property type="molecule type" value="Genomic_DNA"/>
</dbReference>
<dbReference type="Pfam" id="PF00439">
    <property type="entry name" value="Bromodomain"/>
    <property type="match status" value="1"/>
</dbReference>
<feature type="compositionally biased region" description="Basic and acidic residues" evidence="3">
    <location>
        <begin position="818"/>
        <end position="839"/>
    </location>
</feature>
<dbReference type="OrthoDB" id="21449at2759"/>
<dbReference type="PANTHER" id="PTHR15398:SF4">
    <property type="entry name" value="BROMODOMAIN-CONTAINING PROTEIN 8 ISOFORM X1"/>
    <property type="match status" value="1"/>
</dbReference>
<reference evidence="5 6" key="1">
    <citation type="journal article" date="2018" name="Mol. Ecol.">
        <title>The obligate alkalophilic soda-lake fungus Sodiomyces alkalinus has shifted to a protein diet.</title>
        <authorList>
            <person name="Grum-Grzhimaylo A.A."/>
            <person name="Falkoski D.L."/>
            <person name="van den Heuvel J."/>
            <person name="Valero-Jimenez C.A."/>
            <person name="Min B."/>
            <person name="Choi I.G."/>
            <person name="Lipzen A."/>
            <person name="Daum C.G."/>
            <person name="Aanen D.K."/>
            <person name="Tsang A."/>
            <person name="Henrissat B."/>
            <person name="Bilanenko E.N."/>
            <person name="de Vries R.P."/>
            <person name="van Kan J.A.L."/>
            <person name="Grigoriev I.V."/>
            <person name="Debets A.J.M."/>
        </authorList>
    </citation>
    <scope>NUCLEOTIDE SEQUENCE [LARGE SCALE GENOMIC DNA]</scope>
    <source>
        <strain evidence="5 6">F11</strain>
    </source>
</reference>
<dbReference type="SUPFAM" id="SSF47370">
    <property type="entry name" value="Bromodomain"/>
    <property type="match status" value="1"/>
</dbReference>
<proteinExistence type="predicted"/>
<keyword evidence="1 2" id="KW-0103">Bromodomain</keyword>
<dbReference type="PANTHER" id="PTHR15398">
    <property type="entry name" value="BROMODOMAIN-CONTAINING PROTEIN 8"/>
    <property type="match status" value="1"/>
</dbReference>
<dbReference type="AlphaFoldDB" id="A0A3N2PPL2"/>
<feature type="compositionally biased region" description="Pro residues" evidence="3">
    <location>
        <begin position="503"/>
        <end position="516"/>
    </location>
</feature>
<feature type="region of interest" description="Disordered" evidence="3">
    <location>
        <begin position="1082"/>
        <end position="1111"/>
    </location>
</feature>
<feature type="compositionally biased region" description="Polar residues" evidence="3">
    <location>
        <begin position="625"/>
        <end position="642"/>
    </location>
</feature>
<feature type="compositionally biased region" description="Pro residues" evidence="3">
    <location>
        <begin position="241"/>
        <end position="254"/>
    </location>
</feature>
<evidence type="ECO:0000313" key="6">
    <source>
        <dbReference type="Proteomes" id="UP000272025"/>
    </source>
</evidence>
<feature type="compositionally biased region" description="Pro residues" evidence="3">
    <location>
        <begin position="196"/>
        <end position="206"/>
    </location>
</feature>